<dbReference type="Proteomes" id="UP000054526">
    <property type="component" value="Unassembled WGS sequence"/>
</dbReference>
<name>A0ABR5A0E8_9BACL</name>
<organism evidence="1 2">
    <name type="scientific">Cohnella kolymensis</name>
    <dbReference type="NCBI Taxonomy" id="1590652"/>
    <lineage>
        <taxon>Bacteria</taxon>
        <taxon>Bacillati</taxon>
        <taxon>Bacillota</taxon>
        <taxon>Bacilli</taxon>
        <taxon>Bacillales</taxon>
        <taxon>Paenibacillaceae</taxon>
        <taxon>Cohnella</taxon>
    </lineage>
</organism>
<evidence type="ECO:0008006" key="3">
    <source>
        <dbReference type="Google" id="ProtNLM"/>
    </source>
</evidence>
<dbReference type="InterPro" id="IPR047727">
    <property type="entry name" value="Sce7725-like"/>
</dbReference>
<keyword evidence="2" id="KW-1185">Reference proteome</keyword>
<dbReference type="RefSeq" id="WP_041066723.1">
    <property type="nucleotide sequence ID" value="NZ_JXAL01000029.1"/>
</dbReference>
<sequence>MYFPYFRGRQFEIIALRELLEMDLLNDRIIPIIEPVKLSSTLTKTMSKFIEKEKQLAVVHNPKVGSFNLEIAKESPLKEIFDSHLLSDWIIKSHIINKQSVGEISKLVELGIEREEILTIISDRDRLDYFEDTFGEKNGLYNLIPYERVFKKYVKNNKVLFDDKFVKLARNAEYKDKDEFFSEDHLFYDEEGYSGFSDFSVVGSDYTEAGFAPFAVAIHIVYFDSEKNLRIIHFVSDSNEDIQDPAGKFYEAVSKLFEWKKENDINTYGLNEFIKHYRNETYPGLGTVKKLSIMHHIELMSQYLDGEHSL</sequence>
<evidence type="ECO:0000313" key="1">
    <source>
        <dbReference type="EMBL" id="KIL34547.1"/>
    </source>
</evidence>
<protein>
    <recommendedName>
        <fullName evidence="3">Sce7725 family protein</fullName>
    </recommendedName>
</protein>
<gene>
    <name evidence="1" type="ORF">SD71_18910</name>
</gene>
<proteinExistence type="predicted"/>
<dbReference type="NCBIfam" id="NF033831">
    <property type="entry name" value="sce7725_fam"/>
    <property type="match status" value="1"/>
</dbReference>
<comment type="caution">
    <text evidence="1">The sequence shown here is derived from an EMBL/GenBank/DDBJ whole genome shotgun (WGS) entry which is preliminary data.</text>
</comment>
<evidence type="ECO:0000313" key="2">
    <source>
        <dbReference type="Proteomes" id="UP000054526"/>
    </source>
</evidence>
<reference evidence="1 2" key="1">
    <citation type="submission" date="2014-12" db="EMBL/GenBank/DDBJ databases">
        <title>Draft genome sequence of Cohnella kolymensis strain B-2846.</title>
        <authorList>
            <person name="Karlyshev A.V."/>
            <person name="Kudryashova E.B."/>
        </authorList>
    </citation>
    <scope>NUCLEOTIDE SEQUENCE [LARGE SCALE GENOMIC DNA]</scope>
    <source>
        <strain evidence="1 2">VKM B-2846</strain>
    </source>
</reference>
<accession>A0ABR5A0E8</accession>
<dbReference type="EMBL" id="JXAL01000029">
    <property type="protein sequence ID" value="KIL34547.1"/>
    <property type="molecule type" value="Genomic_DNA"/>
</dbReference>